<evidence type="ECO:0000256" key="6">
    <source>
        <dbReference type="ARBA" id="ARBA00018569"/>
    </source>
</evidence>
<dbReference type="RefSeq" id="WP_237979111.1">
    <property type="nucleotide sequence ID" value="NZ_JAKNCT010000009.1"/>
</dbReference>
<evidence type="ECO:0000256" key="10">
    <source>
        <dbReference type="RuleBase" id="RU366046"/>
    </source>
</evidence>
<evidence type="ECO:0000256" key="5">
    <source>
        <dbReference type="ARBA" id="ARBA00013189"/>
    </source>
</evidence>
<evidence type="ECO:0000259" key="11">
    <source>
        <dbReference type="Pfam" id="PF01370"/>
    </source>
</evidence>
<dbReference type="NCBIfam" id="TIGR01179">
    <property type="entry name" value="galE"/>
    <property type="match status" value="1"/>
</dbReference>
<comment type="catalytic activity">
    <reaction evidence="1 10">
        <text>UDP-alpha-D-glucose = UDP-alpha-D-galactose</text>
        <dbReference type="Rhea" id="RHEA:22168"/>
        <dbReference type="ChEBI" id="CHEBI:58885"/>
        <dbReference type="ChEBI" id="CHEBI:66914"/>
        <dbReference type="EC" id="5.1.3.2"/>
    </reaction>
</comment>
<proteinExistence type="inferred from homology"/>
<keyword evidence="13" id="KW-1185">Reference proteome</keyword>
<dbReference type="Pfam" id="PF01370">
    <property type="entry name" value="Epimerase"/>
    <property type="match status" value="1"/>
</dbReference>
<keyword evidence="7 10" id="KW-0520">NAD</keyword>
<reference evidence="12 13" key="1">
    <citation type="submission" date="2022-02" db="EMBL/GenBank/DDBJ databases">
        <title>Mesosutterella porci, a novel member of the family Sutterellaceae from pig feces.</title>
        <authorList>
            <person name="Wylensek D."/>
            <person name="Clavel T."/>
        </authorList>
    </citation>
    <scope>NUCLEOTIDE SEQUENCE [LARGE SCALE GENOMIC DNA]</scope>
    <source>
        <strain evidence="13">oilRF-744-wt-GAM-9</strain>
    </source>
</reference>
<comment type="caution">
    <text evidence="12">The sequence shown here is derived from an EMBL/GenBank/DDBJ whole genome shotgun (WGS) entry which is preliminary data.</text>
</comment>
<keyword evidence="9 10" id="KW-0413">Isomerase</keyword>
<evidence type="ECO:0000256" key="1">
    <source>
        <dbReference type="ARBA" id="ARBA00000083"/>
    </source>
</evidence>
<comment type="subunit">
    <text evidence="10">Homodimer.</text>
</comment>
<evidence type="ECO:0000256" key="3">
    <source>
        <dbReference type="ARBA" id="ARBA00004947"/>
    </source>
</evidence>
<evidence type="ECO:0000256" key="9">
    <source>
        <dbReference type="ARBA" id="ARBA00023235"/>
    </source>
</evidence>
<evidence type="ECO:0000256" key="4">
    <source>
        <dbReference type="ARBA" id="ARBA00007637"/>
    </source>
</evidence>
<evidence type="ECO:0000256" key="8">
    <source>
        <dbReference type="ARBA" id="ARBA00023144"/>
    </source>
</evidence>
<evidence type="ECO:0000313" key="12">
    <source>
        <dbReference type="EMBL" id="MCG5031377.1"/>
    </source>
</evidence>
<comment type="pathway">
    <text evidence="3 10">Carbohydrate metabolism; galactose metabolism.</text>
</comment>
<dbReference type="InterPro" id="IPR005886">
    <property type="entry name" value="UDP_G4E"/>
</dbReference>
<dbReference type="Proteomes" id="UP001297600">
    <property type="component" value="Unassembled WGS sequence"/>
</dbReference>
<sequence length="333" mass="36454">MKAFITGGCGFVGAHTAAALLEAGHQVFIYDNLSNSYQDALEALQDISGIRLPFVHGDIRDGERLLQALKTSGPDVVFHFAALKSISESFEKPLDYYDVNVSGTVTLLKAMQSCGLKRLVFSSSVAVYPENSPSPCSESVSSVGAPHPYGETKVIIERLLTRLGESKPDLSSVILRFCNPAGAHPSGLLGEKTRQPQGNLFPRIWQAARGEIPRFEIFGGDYATPDGTAVRDYLHIMDLAEGCVKAGEYSLRHQGTETFNLGSGRGASVLSVLRSCERAAGRKINFQIVSRRTGDRPEFIADPGKAEKILHWKARKNLDEICEDAWRYELHRG</sequence>
<dbReference type="PANTHER" id="PTHR43725">
    <property type="entry name" value="UDP-GLUCOSE 4-EPIMERASE"/>
    <property type="match status" value="1"/>
</dbReference>
<evidence type="ECO:0000313" key="13">
    <source>
        <dbReference type="Proteomes" id="UP001297600"/>
    </source>
</evidence>
<comment type="cofactor">
    <cofactor evidence="2 10">
        <name>NAD(+)</name>
        <dbReference type="ChEBI" id="CHEBI:57540"/>
    </cofactor>
</comment>
<feature type="domain" description="NAD-dependent epimerase/dehydratase" evidence="11">
    <location>
        <begin position="4"/>
        <end position="262"/>
    </location>
</feature>
<dbReference type="GO" id="GO:0003978">
    <property type="term" value="F:UDP-glucose 4-epimerase activity"/>
    <property type="evidence" value="ECO:0007669"/>
    <property type="project" value="UniProtKB-EC"/>
</dbReference>
<protein>
    <recommendedName>
        <fullName evidence="6 10">UDP-glucose 4-epimerase</fullName>
        <ecNumber evidence="5 10">5.1.3.2</ecNumber>
    </recommendedName>
</protein>
<dbReference type="CDD" id="cd05247">
    <property type="entry name" value="UDP_G4E_1_SDR_e"/>
    <property type="match status" value="1"/>
</dbReference>
<dbReference type="Gene3D" id="3.90.25.10">
    <property type="entry name" value="UDP-galactose 4-epimerase, domain 1"/>
    <property type="match status" value="1"/>
</dbReference>
<dbReference type="EC" id="5.1.3.2" evidence="5 10"/>
<dbReference type="Gene3D" id="3.40.50.720">
    <property type="entry name" value="NAD(P)-binding Rossmann-like Domain"/>
    <property type="match status" value="1"/>
</dbReference>
<comment type="similarity">
    <text evidence="4 10">Belongs to the NAD(P)-dependent epimerase/dehydratase family.</text>
</comment>
<dbReference type="SUPFAM" id="SSF51735">
    <property type="entry name" value="NAD(P)-binding Rossmann-fold domains"/>
    <property type="match status" value="1"/>
</dbReference>
<evidence type="ECO:0000256" key="2">
    <source>
        <dbReference type="ARBA" id="ARBA00001911"/>
    </source>
</evidence>
<gene>
    <name evidence="12" type="primary">galE</name>
    <name evidence="12" type="ORF">MAF45_07985</name>
</gene>
<name>A0ABS9MRW9_9BURK</name>
<accession>A0ABS9MRW9</accession>
<keyword evidence="10" id="KW-0119">Carbohydrate metabolism</keyword>
<evidence type="ECO:0000256" key="7">
    <source>
        <dbReference type="ARBA" id="ARBA00023027"/>
    </source>
</evidence>
<dbReference type="PANTHER" id="PTHR43725:SF47">
    <property type="entry name" value="UDP-GLUCOSE 4-EPIMERASE"/>
    <property type="match status" value="1"/>
</dbReference>
<keyword evidence="8" id="KW-0299">Galactose metabolism</keyword>
<dbReference type="EMBL" id="JAKNCT010000009">
    <property type="protein sequence ID" value="MCG5031377.1"/>
    <property type="molecule type" value="Genomic_DNA"/>
</dbReference>
<dbReference type="InterPro" id="IPR036291">
    <property type="entry name" value="NAD(P)-bd_dom_sf"/>
</dbReference>
<dbReference type="InterPro" id="IPR001509">
    <property type="entry name" value="Epimerase_deHydtase"/>
</dbReference>
<organism evidence="12 13">
    <name type="scientific">Mesosutterella porci</name>
    <dbReference type="NCBI Taxonomy" id="2915351"/>
    <lineage>
        <taxon>Bacteria</taxon>
        <taxon>Pseudomonadati</taxon>
        <taxon>Pseudomonadota</taxon>
        <taxon>Betaproteobacteria</taxon>
        <taxon>Burkholderiales</taxon>
        <taxon>Sutterellaceae</taxon>
        <taxon>Mesosutterella</taxon>
    </lineage>
</organism>